<dbReference type="Proteomes" id="UP000663918">
    <property type="component" value="Chromosome"/>
</dbReference>
<protein>
    <submittedName>
        <fullName evidence="6">LysR family transcriptional regulator</fullName>
    </submittedName>
</protein>
<dbReference type="InterPro" id="IPR036388">
    <property type="entry name" value="WH-like_DNA-bd_sf"/>
</dbReference>
<dbReference type="GO" id="GO:0003700">
    <property type="term" value="F:DNA-binding transcription factor activity"/>
    <property type="evidence" value="ECO:0007669"/>
    <property type="project" value="InterPro"/>
</dbReference>
<proteinExistence type="inferred from homology"/>
<dbReference type="InterPro" id="IPR036390">
    <property type="entry name" value="WH_DNA-bd_sf"/>
</dbReference>
<dbReference type="Pfam" id="PF03466">
    <property type="entry name" value="LysR_substrate"/>
    <property type="match status" value="1"/>
</dbReference>
<name>A0A975C2U0_9CAUL</name>
<evidence type="ECO:0000313" key="6">
    <source>
        <dbReference type="EMBL" id="QTC92039.1"/>
    </source>
</evidence>
<dbReference type="Pfam" id="PF00126">
    <property type="entry name" value="HTH_1"/>
    <property type="match status" value="1"/>
</dbReference>
<dbReference type="InterPro" id="IPR058163">
    <property type="entry name" value="LysR-type_TF_proteobact-type"/>
</dbReference>
<evidence type="ECO:0000256" key="2">
    <source>
        <dbReference type="ARBA" id="ARBA00023015"/>
    </source>
</evidence>
<dbReference type="SUPFAM" id="SSF53850">
    <property type="entry name" value="Periplasmic binding protein-like II"/>
    <property type="match status" value="1"/>
</dbReference>
<dbReference type="GO" id="GO:0006351">
    <property type="term" value="P:DNA-templated transcription"/>
    <property type="evidence" value="ECO:0007669"/>
    <property type="project" value="TreeGrafter"/>
</dbReference>
<reference evidence="6" key="1">
    <citation type="submission" date="2020-09" db="EMBL/GenBank/DDBJ databases">
        <title>Brevundimonas sp. LVF2 isolated from a puddle in Goettingen, Germany.</title>
        <authorList>
            <person name="Friedrich I."/>
            <person name="Klassen A."/>
            <person name="Hannes N."/>
            <person name="Schneider D."/>
            <person name="Hertel R."/>
            <person name="Daniel R."/>
        </authorList>
    </citation>
    <scope>NUCLEOTIDE SEQUENCE</scope>
    <source>
        <strain evidence="6">LVF2</strain>
    </source>
</reference>
<dbReference type="PROSITE" id="PS50931">
    <property type="entry name" value="HTH_LYSR"/>
    <property type="match status" value="1"/>
</dbReference>
<dbReference type="EMBL" id="CP062222">
    <property type="protein sequence ID" value="QTC92039.1"/>
    <property type="molecule type" value="Genomic_DNA"/>
</dbReference>
<evidence type="ECO:0000256" key="3">
    <source>
        <dbReference type="ARBA" id="ARBA00023125"/>
    </source>
</evidence>
<evidence type="ECO:0000256" key="1">
    <source>
        <dbReference type="ARBA" id="ARBA00009437"/>
    </source>
</evidence>
<dbReference type="AlphaFoldDB" id="A0A975C2U0"/>
<dbReference type="InterPro" id="IPR005119">
    <property type="entry name" value="LysR_subst-bd"/>
</dbReference>
<dbReference type="KEGG" id="bgoe:IFJ75_03740"/>
<dbReference type="PANTHER" id="PTHR30537:SF5">
    <property type="entry name" value="HTH-TYPE TRANSCRIPTIONAL ACTIVATOR TTDR-RELATED"/>
    <property type="match status" value="1"/>
</dbReference>
<dbReference type="PANTHER" id="PTHR30537">
    <property type="entry name" value="HTH-TYPE TRANSCRIPTIONAL REGULATOR"/>
    <property type="match status" value="1"/>
</dbReference>
<comment type="similarity">
    <text evidence="1">Belongs to the LysR transcriptional regulatory family.</text>
</comment>
<keyword evidence="4" id="KW-0804">Transcription</keyword>
<keyword evidence="7" id="KW-1185">Reference proteome</keyword>
<keyword evidence="3" id="KW-0238">DNA-binding</keyword>
<keyword evidence="2" id="KW-0805">Transcription regulation</keyword>
<accession>A0A975C2U0</accession>
<evidence type="ECO:0000259" key="5">
    <source>
        <dbReference type="PROSITE" id="PS50931"/>
    </source>
</evidence>
<feature type="domain" description="HTH lysR-type" evidence="5">
    <location>
        <begin position="5"/>
        <end position="62"/>
    </location>
</feature>
<dbReference type="Gene3D" id="1.10.10.10">
    <property type="entry name" value="Winged helix-like DNA-binding domain superfamily/Winged helix DNA-binding domain"/>
    <property type="match status" value="1"/>
</dbReference>
<dbReference type="FunFam" id="1.10.10.10:FF:000001">
    <property type="entry name" value="LysR family transcriptional regulator"/>
    <property type="match status" value="1"/>
</dbReference>
<dbReference type="SUPFAM" id="SSF46785">
    <property type="entry name" value="Winged helix' DNA-binding domain"/>
    <property type="match status" value="1"/>
</dbReference>
<dbReference type="InterPro" id="IPR000847">
    <property type="entry name" value="LysR_HTH_N"/>
</dbReference>
<dbReference type="CDD" id="cd08422">
    <property type="entry name" value="PBP2_CrgA_like"/>
    <property type="match status" value="1"/>
</dbReference>
<organism evidence="6 7">
    <name type="scientific">Brevundimonas goettingensis</name>
    <dbReference type="NCBI Taxonomy" id="2774190"/>
    <lineage>
        <taxon>Bacteria</taxon>
        <taxon>Pseudomonadati</taxon>
        <taxon>Pseudomonadota</taxon>
        <taxon>Alphaproteobacteria</taxon>
        <taxon>Caulobacterales</taxon>
        <taxon>Caulobacteraceae</taxon>
        <taxon>Brevundimonas</taxon>
    </lineage>
</organism>
<dbReference type="Gene3D" id="3.40.190.290">
    <property type="match status" value="1"/>
</dbReference>
<dbReference type="RefSeq" id="WP_207871382.1">
    <property type="nucleotide sequence ID" value="NZ_CP062222.1"/>
</dbReference>
<dbReference type="PRINTS" id="PR00039">
    <property type="entry name" value="HTHLYSR"/>
</dbReference>
<sequence>MSKLPDLEALAIFAKVAETQSFSGAAEALNLSKATVSKAVSRLEVRLGTTLLHRTSRRFALTEQGRGLAARAAQMVAEGEAAEAQALDQSMNPRGLVRLAAPMSFGISYVAPALPEFLARHPDVSIDLHLSDEVVDLVGGGFDCALRIAALPDSSLTARKLRTIKRHLVASPEYIAQRGRPQDPEELSRHSCFGYAYLPTPNTWKFRHKTDGREVMVRPHGPLRANNADALTASLLAGLGIAEQPDFFHWDDIANGRLEILLPDWELPRIDLHLVAPGGGPRPARVTALMDYLAGRFAGPLWPGDTGGKRPG</sequence>
<evidence type="ECO:0000313" key="7">
    <source>
        <dbReference type="Proteomes" id="UP000663918"/>
    </source>
</evidence>
<dbReference type="GO" id="GO:0043565">
    <property type="term" value="F:sequence-specific DNA binding"/>
    <property type="evidence" value="ECO:0007669"/>
    <property type="project" value="TreeGrafter"/>
</dbReference>
<evidence type="ECO:0000256" key="4">
    <source>
        <dbReference type="ARBA" id="ARBA00023163"/>
    </source>
</evidence>
<gene>
    <name evidence="6" type="ORF">IFJ75_03740</name>
</gene>